<protein>
    <recommendedName>
        <fullName evidence="7">Cytosine-specific methyltransferase</fullName>
        <ecNumber evidence="7">2.1.1.37</ecNumber>
    </recommendedName>
</protein>
<dbReference type="GO" id="GO:0003886">
    <property type="term" value="F:DNA (cytosine-5-)-methyltransferase activity"/>
    <property type="evidence" value="ECO:0007669"/>
    <property type="project" value="UniProtKB-EC"/>
</dbReference>
<dbReference type="EMBL" id="JACJPY010000010">
    <property type="protein sequence ID" value="MBD2149562.1"/>
    <property type="molecule type" value="Genomic_DNA"/>
</dbReference>
<evidence type="ECO:0000256" key="4">
    <source>
        <dbReference type="ARBA" id="ARBA00022747"/>
    </source>
</evidence>
<evidence type="ECO:0000256" key="1">
    <source>
        <dbReference type="ARBA" id="ARBA00022603"/>
    </source>
</evidence>
<dbReference type="Gene3D" id="3.40.50.150">
    <property type="entry name" value="Vaccinia Virus protein VP39"/>
    <property type="match status" value="1"/>
</dbReference>
<reference evidence="8" key="2">
    <citation type="submission" date="2020-08" db="EMBL/GenBank/DDBJ databases">
        <authorList>
            <person name="Chen M."/>
            <person name="Teng W."/>
            <person name="Zhao L."/>
            <person name="Hu C."/>
            <person name="Zhou Y."/>
            <person name="Han B."/>
            <person name="Song L."/>
            <person name="Shu W."/>
        </authorList>
    </citation>
    <scope>NUCLEOTIDE SEQUENCE</scope>
    <source>
        <strain evidence="8">FACHB-1277</strain>
    </source>
</reference>
<keyword evidence="1 5" id="KW-0489">Methyltransferase</keyword>
<comment type="catalytic activity">
    <reaction evidence="7">
        <text>a 2'-deoxycytidine in DNA + S-adenosyl-L-methionine = a 5-methyl-2'-deoxycytidine in DNA + S-adenosyl-L-homocysteine + H(+)</text>
        <dbReference type="Rhea" id="RHEA:13681"/>
        <dbReference type="Rhea" id="RHEA-COMP:11369"/>
        <dbReference type="Rhea" id="RHEA-COMP:11370"/>
        <dbReference type="ChEBI" id="CHEBI:15378"/>
        <dbReference type="ChEBI" id="CHEBI:57856"/>
        <dbReference type="ChEBI" id="CHEBI:59789"/>
        <dbReference type="ChEBI" id="CHEBI:85452"/>
        <dbReference type="ChEBI" id="CHEBI:85454"/>
        <dbReference type="EC" id="2.1.1.37"/>
    </reaction>
</comment>
<dbReference type="Pfam" id="PF00145">
    <property type="entry name" value="DNA_methylase"/>
    <property type="match status" value="1"/>
</dbReference>
<dbReference type="GO" id="GO:0032259">
    <property type="term" value="P:methylation"/>
    <property type="evidence" value="ECO:0007669"/>
    <property type="project" value="UniProtKB-KW"/>
</dbReference>
<dbReference type="GO" id="GO:0044027">
    <property type="term" value="P:negative regulation of gene expression via chromosomal CpG island methylation"/>
    <property type="evidence" value="ECO:0007669"/>
    <property type="project" value="TreeGrafter"/>
</dbReference>
<dbReference type="PANTHER" id="PTHR10629:SF52">
    <property type="entry name" value="DNA (CYTOSINE-5)-METHYLTRANSFERASE 1"/>
    <property type="match status" value="1"/>
</dbReference>
<keyword evidence="3 5" id="KW-0949">S-adenosyl-L-methionine</keyword>
<dbReference type="PROSITE" id="PS51679">
    <property type="entry name" value="SAM_MT_C5"/>
    <property type="match status" value="1"/>
</dbReference>
<dbReference type="SUPFAM" id="SSF53335">
    <property type="entry name" value="S-adenosyl-L-methionine-dependent methyltransferases"/>
    <property type="match status" value="1"/>
</dbReference>
<dbReference type="InterPro" id="IPR050390">
    <property type="entry name" value="C5-Methyltransferase"/>
</dbReference>
<dbReference type="PRINTS" id="PR00105">
    <property type="entry name" value="C5METTRFRASE"/>
</dbReference>
<accession>A0A926USL6</accession>
<keyword evidence="4" id="KW-0680">Restriction system</keyword>
<dbReference type="AlphaFoldDB" id="A0A926USL6"/>
<dbReference type="NCBIfam" id="TIGR00675">
    <property type="entry name" value="dcm"/>
    <property type="match status" value="1"/>
</dbReference>
<dbReference type="GO" id="GO:0003677">
    <property type="term" value="F:DNA binding"/>
    <property type="evidence" value="ECO:0007669"/>
    <property type="project" value="TreeGrafter"/>
</dbReference>
<keyword evidence="9" id="KW-1185">Reference proteome</keyword>
<dbReference type="InterPro" id="IPR001525">
    <property type="entry name" value="C5_MeTfrase"/>
</dbReference>
<dbReference type="PROSITE" id="PS00094">
    <property type="entry name" value="C5_MTASE_1"/>
    <property type="match status" value="1"/>
</dbReference>
<dbReference type="GO" id="GO:0009307">
    <property type="term" value="P:DNA restriction-modification system"/>
    <property type="evidence" value="ECO:0007669"/>
    <property type="project" value="UniProtKB-KW"/>
</dbReference>
<dbReference type="EC" id="2.1.1.37" evidence="7"/>
<comment type="caution">
    <text evidence="8">The sequence shown here is derived from an EMBL/GenBank/DDBJ whole genome shotgun (WGS) entry which is preliminary data.</text>
</comment>
<proteinExistence type="inferred from homology"/>
<dbReference type="Gene3D" id="3.90.120.10">
    <property type="entry name" value="DNA Methylase, subunit A, domain 2"/>
    <property type="match status" value="1"/>
</dbReference>
<dbReference type="Proteomes" id="UP000631421">
    <property type="component" value="Unassembled WGS sequence"/>
</dbReference>
<evidence type="ECO:0000256" key="3">
    <source>
        <dbReference type="ARBA" id="ARBA00022691"/>
    </source>
</evidence>
<dbReference type="PANTHER" id="PTHR10629">
    <property type="entry name" value="CYTOSINE-SPECIFIC METHYLTRANSFERASE"/>
    <property type="match status" value="1"/>
</dbReference>
<evidence type="ECO:0000313" key="9">
    <source>
        <dbReference type="Proteomes" id="UP000631421"/>
    </source>
</evidence>
<reference evidence="8" key="1">
    <citation type="journal article" date="2015" name="ISME J.">
        <title>Draft Genome Sequence of Streptomyces incarnatus NRRL8089, which Produces the Nucleoside Antibiotic Sinefungin.</title>
        <authorList>
            <person name="Oshima K."/>
            <person name="Hattori M."/>
            <person name="Shimizu H."/>
            <person name="Fukuda K."/>
            <person name="Nemoto M."/>
            <person name="Inagaki K."/>
            <person name="Tamura T."/>
        </authorList>
    </citation>
    <scope>NUCLEOTIDE SEQUENCE</scope>
    <source>
        <strain evidence="8">FACHB-1277</strain>
    </source>
</reference>
<gene>
    <name evidence="8" type="ORF">H6F44_05400</name>
</gene>
<dbReference type="InterPro" id="IPR029063">
    <property type="entry name" value="SAM-dependent_MTases_sf"/>
</dbReference>
<feature type="active site" evidence="5">
    <location>
        <position position="98"/>
    </location>
</feature>
<dbReference type="RefSeq" id="WP_190349934.1">
    <property type="nucleotide sequence ID" value="NZ_JACJPY010000010.1"/>
</dbReference>
<name>A0A926USL6_9CYAN</name>
<evidence type="ECO:0000256" key="5">
    <source>
        <dbReference type="PROSITE-ProRule" id="PRU01016"/>
    </source>
</evidence>
<evidence type="ECO:0000256" key="2">
    <source>
        <dbReference type="ARBA" id="ARBA00022679"/>
    </source>
</evidence>
<evidence type="ECO:0000256" key="7">
    <source>
        <dbReference type="RuleBase" id="RU000417"/>
    </source>
</evidence>
<dbReference type="InterPro" id="IPR018117">
    <property type="entry name" value="C5_DNA_meth_AS"/>
</dbReference>
<organism evidence="8 9">
    <name type="scientific">Pseudanabaena cinerea FACHB-1277</name>
    <dbReference type="NCBI Taxonomy" id="2949581"/>
    <lineage>
        <taxon>Bacteria</taxon>
        <taxon>Bacillati</taxon>
        <taxon>Cyanobacteriota</taxon>
        <taxon>Cyanophyceae</taxon>
        <taxon>Pseudanabaenales</taxon>
        <taxon>Pseudanabaenaceae</taxon>
        <taxon>Pseudanabaena</taxon>
        <taxon>Pseudanabaena cinerea</taxon>
    </lineage>
</organism>
<sequence>MINSNKNNNKNNFKVCSLFSGCGGLDLGFKGGFTHNNNQLKSLPFDIVFANDVDKDAVNIYMENIKYFGNHKILLDDIRNVDPQDVGDFDVLLAGFPCQPFSNAGNRKGVYDSRGTLFEEVFRFISSKPPEIIIMENVKGILSTKMQNGNKVCTEIIDRLKSVTTRWGEQVSYNVSEPMLINSSHLGVPQNRERVIIIAIKSIYGCTPSKSDLFKFSIKFSQSDLLVKNILDYPTNMPNVDDVWALAPQQEKLVPHIKRSWKDIPYDLLPERLKRIRNNMKEYRSPNFFRRFNVNEINGTITASAQPENCGILHPYENRRYNVREIARIQSFPDDFTFNNASISQKYKVIGNAVPPVLAYTIASYCSAMLNNQLTSSTNQIQDSKQLSIFNFLHELQIA</sequence>
<evidence type="ECO:0000256" key="6">
    <source>
        <dbReference type="RuleBase" id="RU000416"/>
    </source>
</evidence>
<comment type="similarity">
    <text evidence="5 6">Belongs to the class I-like SAM-binding methyltransferase superfamily. C5-methyltransferase family.</text>
</comment>
<evidence type="ECO:0000313" key="8">
    <source>
        <dbReference type="EMBL" id="MBD2149562.1"/>
    </source>
</evidence>
<keyword evidence="2 5" id="KW-0808">Transferase</keyword>